<gene>
    <name evidence="1" type="ORF">METZ01_LOCUS293211</name>
</gene>
<dbReference type="SUPFAM" id="SSF53335">
    <property type="entry name" value="S-adenosyl-L-methionine-dependent methyltransferases"/>
    <property type="match status" value="1"/>
</dbReference>
<accession>A0A382LYC7</accession>
<dbReference type="AlphaFoldDB" id="A0A382LYC7"/>
<evidence type="ECO:0008006" key="2">
    <source>
        <dbReference type="Google" id="ProtNLM"/>
    </source>
</evidence>
<name>A0A382LYC7_9ZZZZ</name>
<dbReference type="Gene3D" id="3.40.50.150">
    <property type="entry name" value="Vaccinia Virus protein VP39"/>
    <property type="match status" value="1"/>
</dbReference>
<evidence type="ECO:0000313" key="1">
    <source>
        <dbReference type="EMBL" id="SVC40357.1"/>
    </source>
</evidence>
<dbReference type="InterPro" id="IPR029063">
    <property type="entry name" value="SAM-dependent_MTases_sf"/>
</dbReference>
<sequence length="164" mass="18435">AVISGLADEIKSALEGQRVVELGAGMLAYGYALAASSGARNYLAVEPFYADVLSQSIFERIRARNELLPRIPFKVLPNDMLEHLQHEGDDLISIVACGIENCIFPDEKYKRKVEAEVVRTLHPEGVFISSHSDIDPKGLQVTEKWFRRLGNPTVQDRIRIYRKP</sequence>
<organism evidence="1">
    <name type="scientific">marine metagenome</name>
    <dbReference type="NCBI Taxonomy" id="408172"/>
    <lineage>
        <taxon>unclassified sequences</taxon>
        <taxon>metagenomes</taxon>
        <taxon>ecological metagenomes</taxon>
    </lineage>
</organism>
<dbReference type="EMBL" id="UINC01089341">
    <property type="protein sequence ID" value="SVC40357.1"/>
    <property type="molecule type" value="Genomic_DNA"/>
</dbReference>
<protein>
    <recommendedName>
        <fullName evidence="2">Methyltransferase type 11 domain-containing protein</fullName>
    </recommendedName>
</protein>
<reference evidence="1" key="1">
    <citation type="submission" date="2018-05" db="EMBL/GenBank/DDBJ databases">
        <authorList>
            <person name="Lanie J.A."/>
            <person name="Ng W.-L."/>
            <person name="Kazmierczak K.M."/>
            <person name="Andrzejewski T.M."/>
            <person name="Davidsen T.M."/>
            <person name="Wayne K.J."/>
            <person name="Tettelin H."/>
            <person name="Glass J.I."/>
            <person name="Rusch D."/>
            <person name="Podicherti R."/>
            <person name="Tsui H.-C.T."/>
            <person name="Winkler M.E."/>
        </authorList>
    </citation>
    <scope>NUCLEOTIDE SEQUENCE</scope>
</reference>
<feature type="non-terminal residue" evidence="1">
    <location>
        <position position="1"/>
    </location>
</feature>
<proteinExistence type="predicted"/>